<reference evidence="1" key="1">
    <citation type="journal article" date="2012" name="Nat. Biotechnol.">
        <title>Draft genome sequence of pigeonpea (Cajanus cajan), an orphan legume crop of resource-poor farmers.</title>
        <authorList>
            <person name="Varshney R.K."/>
            <person name="Chen W."/>
            <person name="Li Y."/>
            <person name="Bharti A.K."/>
            <person name="Saxena R.K."/>
            <person name="Schlueter J.A."/>
            <person name="Donoghue M.T."/>
            <person name="Azam S."/>
            <person name="Fan G."/>
            <person name="Whaley A.M."/>
            <person name="Farmer A.D."/>
            <person name="Sheridan J."/>
            <person name="Iwata A."/>
            <person name="Tuteja R."/>
            <person name="Penmetsa R.V."/>
            <person name="Wu W."/>
            <person name="Upadhyaya H.D."/>
            <person name="Yang S.P."/>
            <person name="Shah T."/>
            <person name="Saxena K.B."/>
            <person name="Michael T."/>
            <person name="McCombie W.R."/>
            <person name="Yang B."/>
            <person name="Zhang G."/>
            <person name="Yang H."/>
            <person name="Wang J."/>
            <person name="Spillane C."/>
            <person name="Cook D.R."/>
            <person name="May G.D."/>
            <person name="Xu X."/>
            <person name="Jackson S.A."/>
        </authorList>
    </citation>
    <scope>NUCLEOTIDE SEQUENCE [LARGE SCALE GENOMIC DNA]</scope>
</reference>
<sequence length="74" mass="8942">MRYFEMISGLKVNFLRIQKKRGGLGIKDINSFNRAFLAKWRWCLFHNPESLWIKLLCSKYGRFSKFMCIEFVTK</sequence>
<proteinExistence type="predicted"/>
<dbReference type="Proteomes" id="UP000075243">
    <property type="component" value="Unassembled WGS sequence"/>
</dbReference>
<dbReference type="EMBL" id="KQ483791">
    <property type="protein sequence ID" value="KYP41142.1"/>
    <property type="molecule type" value="Genomic_DNA"/>
</dbReference>
<gene>
    <name evidence="1" type="ORF">KK1_037481</name>
</gene>
<accession>A0A151REY4</accession>
<evidence type="ECO:0000313" key="2">
    <source>
        <dbReference type="Proteomes" id="UP000075243"/>
    </source>
</evidence>
<name>A0A151REY4_CAJCA</name>
<keyword evidence="2" id="KW-1185">Reference proteome</keyword>
<evidence type="ECO:0000313" key="1">
    <source>
        <dbReference type="EMBL" id="KYP41142.1"/>
    </source>
</evidence>
<protein>
    <submittedName>
        <fullName evidence="1">Uncharacterized protein</fullName>
    </submittedName>
</protein>
<organism evidence="1 2">
    <name type="scientific">Cajanus cajan</name>
    <name type="common">Pigeon pea</name>
    <name type="synonym">Cajanus indicus</name>
    <dbReference type="NCBI Taxonomy" id="3821"/>
    <lineage>
        <taxon>Eukaryota</taxon>
        <taxon>Viridiplantae</taxon>
        <taxon>Streptophyta</taxon>
        <taxon>Embryophyta</taxon>
        <taxon>Tracheophyta</taxon>
        <taxon>Spermatophyta</taxon>
        <taxon>Magnoliopsida</taxon>
        <taxon>eudicotyledons</taxon>
        <taxon>Gunneridae</taxon>
        <taxon>Pentapetalae</taxon>
        <taxon>rosids</taxon>
        <taxon>fabids</taxon>
        <taxon>Fabales</taxon>
        <taxon>Fabaceae</taxon>
        <taxon>Papilionoideae</taxon>
        <taxon>50 kb inversion clade</taxon>
        <taxon>NPAAA clade</taxon>
        <taxon>indigoferoid/millettioid clade</taxon>
        <taxon>Phaseoleae</taxon>
        <taxon>Cajanus</taxon>
    </lineage>
</organism>
<dbReference type="Gramene" id="C.cajan_37554.t">
    <property type="protein sequence ID" value="C.cajan_37554.t"/>
    <property type="gene ID" value="C.cajan_37554"/>
</dbReference>
<dbReference type="AlphaFoldDB" id="A0A151REY4"/>